<name>A0A1B4V2P0_9GAMM</name>
<comment type="similarity">
    <text evidence="1 3">Belongs to the GcvH family.</text>
</comment>
<dbReference type="PANTHER" id="PTHR11715:SF3">
    <property type="entry name" value="GLYCINE CLEAVAGE SYSTEM H PROTEIN-RELATED"/>
    <property type="match status" value="1"/>
</dbReference>
<keyword evidence="7" id="KW-1185">Reference proteome</keyword>
<dbReference type="GO" id="GO:0009249">
    <property type="term" value="P:protein lipoylation"/>
    <property type="evidence" value="ECO:0007669"/>
    <property type="project" value="TreeGrafter"/>
</dbReference>
<evidence type="ECO:0000313" key="6">
    <source>
        <dbReference type="EMBL" id="BAU46722.1"/>
    </source>
</evidence>
<feature type="domain" description="Lipoyl-binding" evidence="5">
    <location>
        <begin position="24"/>
        <end position="106"/>
    </location>
</feature>
<gene>
    <name evidence="3" type="primary">gcvH</name>
    <name evidence="6" type="ORF">SVA_0140</name>
</gene>
<comment type="function">
    <text evidence="3">The glycine cleavage system catalyzes the degradation of glycine. The H protein shuttles the methylamine group of glycine from the P protein to the T protein.</text>
</comment>
<dbReference type="InterPro" id="IPR011053">
    <property type="entry name" value="Single_hybrid_motif"/>
</dbReference>
<evidence type="ECO:0000259" key="5">
    <source>
        <dbReference type="PROSITE" id="PS50968"/>
    </source>
</evidence>
<dbReference type="GO" id="GO:0005829">
    <property type="term" value="C:cytosol"/>
    <property type="evidence" value="ECO:0007669"/>
    <property type="project" value="TreeGrafter"/>
</dbReference>
<dbReference type="NCBIfam" id="NF002270">
    <property type="entry name" value="PRK01202.1"/>
    <property type="match status" value="1"/>
</dbReference>
<comment type="cofactor">
    <cofactor evidence="3">
        <name>(R)-lipoate</name>
        <dbReference type="ChEBI" id="CHEBI:83088"/>
    </cofactor>
    <text evidence="3">Binds 1 lipoyl cofactor covalently.</text>
</comment>
<dbReference type="AlphaFoldDB" id="A0A1B4V2P0"/>
<comment type="subunit">
    <text evidence="3">The glycine cleavage system is composed of four proteins: P, T, L and H.</text>
</comment>
<dbReference type="SUPFAM" id="SSF51230">
    <property type="entry name" value="Single hybrid motif"/>
    <property type="match status" value="1"/>
</dbReference>
<evidence type="ECO:0000256" key="3">
    <source>
        <dbReference type="HAMAP-Rule" id="MF_00272"/>
    </source>
</evidence>
<proteinExistence type="inferred from homology"/>
<dbReference type="PANTHER" id="PTHR11715">
    <property type="entry name" value="GLYCINE CLEAVAGE SYSTEM H PROTEIN"/>
    <property type="match status" value="1"/>
</dbReference>
<dbReference type="PROSITE" id="PS00189">
    <property type="entry name" value="LIPOYL"/>
    <property type="match status" value="1"/>
</dbReference>
<dbReference type="InterPro" id="IPR002930">
    <property type="entry name" value="GCV_H"/>
</dbReference>
<dbReference type="OrthoDB" id="9796712at2"/>
<dbReference type="CDD" id="cd06848">
    <property type="entry name" value="GCS_H"/>
    <property type="match status" value="1"/>
</dbReference>
<dbReference type="NCBIfam" id="TIGR00527">
    <property type="entry name" value="gcvH"/>
    <property type="match status" value="1"/>
</dbReference>
<sequence length="131" mass="13962">MSKTPSNLKYTKSHEWVRREPDGTVTVGITDHAQDLMGDMVYVELPQVGRKVAAGKECAVVESVKAASDVYAPVEGEVTAVNEALAGAPETVNKDPYGSGWMFRLRPANAASVDALLDAAAYDALVASEKH</sequence>
<dbReference type="Pfam" id="PF01597">
    <property type="entry name" value="GCV_H"/>
    <property type="match status" value="1"/>
</dbReference>
<dbReference type="InterPro" id="IPR033753">
    <property type="entry name" value="GCV_H/Fam206"/>
</dbReference>
<dbReference type="Gene3D" id="2.40.50.100">
    <property type="match status" value="1"/>
</dbReference>
<dbReference type="KEGG" id="sva:SVA_0140"/>
<accession>A0A1B4V2P0</accession>
<dbReference type="HAMAP" id="MF_00272">
    <property type="entry name" value="GcvH"/>
    <property type="match status" value="1"/>
</dbReference>
<dbReference type="GO" id="GO:0005960">
    <property type="term" value="C:glycine cleavage complex"/>
    <property type="evidence" value="ECO:0007669"/>
    <property type="project" value="InterPro"/>
</dbReference>
<dbReference type="InterPro" id="IPR003016">
    <property type="entry name" value="2-oxoA_DH_lipoyl-BS"/>
</dbReference>
<evidence type="ECO:0000256" key="1">
    <source>
        <dbReference type="ARBA" id="ARBA00009249"/>
    </source>
</evidence>
<protein>
    <recommendedName>
        <fullName evidence="3">Glycine cleavage system H protein</fullName>
    </recommendedName>
</protein>
<feature type="modified residue" description="N6-lipoyllysine" evidence="3 4">
    <location>
        <position position="65"/>
    </location>
</feature>
<evidence type="ECO:0000256" key="2">
    <source>
        <dbReference type="ARBA" id="ARBA00022823"/>
    </source>
</evidence>
<dbReference type="Proteomes" id="UP000218899">
    <property type="component" value="Chromosome"/>
</dbReference>
<dbReference type="EMBL" id="AP014936">
    <property type="protein sequence ID" value="BAU46722.1"/>
    <property type="molecule type" value="Genomic_DNA"/>
</dbReference>
<evidence type="ECO:0000256" key="4">
    <source>
        <dbReference type="PIRSR" id="PIRSR617453-50"/>
    </source>
</evidence>
<dbReference type="InterPro" id="IPR017453">
    <property type="entry name" value="GCV_H_sub"/>
</dbReference>
<reference evidence="6 7" key="1">
    <citation type="submission" date="2015-08" db="EMBL/GenBank/DDBJ databases">
        <title>Complete genome sequence of Sulfurifustis variabilis.</title>
        <authorList>
            <person name="Miura A."/>
            <person name="Kojima H."/>
            <person name="Fukui M."/>
        </authorList>
    </citation>
    <scope>NUCLEOTIDE SEQUENCE [LARGE SCALE GENOMIC DNA]</scope>
    <source>
        <strain evidence="7">skN76</strain>
    </source>
</reference>
<keyword evidence="2 3" id="KW-0450">Lipoyl</keyword>
<evidence type="ECO:0000313" key="7">
    <source>
        <dbReference type="Proteomes" id="UP000218899"/>
    </source>
</evidence>
<dbReference type="InterPro" id="IPR000089">
    <property type="entry name" value="Biotin_lipoyl"/>
</dbReference>
<dbReference type="PROSITE" id="PS50968">
    <property type="entry name" value="BIOTINYL_LIPOYL"/>
    <property type="match status" value="1"/>
</dbReference>
<dbReference type="GO" id="GO:0019464">
    <property type="term" value="P:glycine decarboxylation via glycine cleavage system"/>
    <property type="evidence" value="ECO:0007669"/>
    <property type="project" value="UniProtKB-UniRule"/>
</dbReference>
<dbReference type="RefSeq" id="WP_096457352.1">
    <property type="nucleotide sequence ID" value="NZ_AP014936.1"/>
</dbReference>
<organism evidence="6 7">
    <name type="scientific">Sulfurifustis variabilis</name>
    <dbReference type="NCBI Taxonomy" id="1675686"/>
    <lineage>
        <taxon>Bacteria</taxon>
        <taxon>Pseudomonadati</taxon>
        <taxon>Pseudomonadota</taxon>
        <taxon>Gammaproteobacteria</taxon>
        <taxon>Acidiferrobacterales</taxon>
        <taxon>Acidiferrobacteraceae</taxon>
        <taxon>Sulfurifustis</taxon>
    </lineage>
</organism>